<dbReference type="Pfam" id="PF00027">
    <property type="entry name" value="cNMP_binding"/>
    <property type="match status" value="1"/>
</dbReference>
<dbReference type="RefSeq" id="WP_105727399.1">
    <property type="nucleotide sequence ID" value="NZ_PVBS01000004.1"/>
</dbReference>
<dbReference type="InterPro" id="IPR018490">
    <property type="entry name" value="cNMP-bd_dom_sf"/>
</dbReference>
<evidence type="ECO:0000313" key="3">
    <source>
        <dbReference type="Proteomes" id="UP000238642"/>
    </source>
</evidence>
<reference evidence="2 3" key="1">
    <citation type="submission" date="2018-02" db="EMBL/GenBank/DDBJ databases">
        <title>The draft genome of Sphingobacterium gobiense H7.</title>
        <authorList>
            <person name="Li L."/>
            <person name="Liu L."/>
            <person name="Zhang X."/>
            <person name="Wang T."/>
            <person name="Liang L."/>
        </authorList>
    </citation>
    <scope>NUCLEOTIDE SEQUENCE [LARGE SCALE GENOMIC DNA]</scope>
    <source>
        <strain evidence="2 3">ACCC 05757</strain>
    </source>
</reference>
<feature type="domain" description="Cyclic nucleotide-binding" evidence="1">
    <location>
        <begin position="30"/>
        <end position="116"/>
    </location>
</feature>
<dbReference type="SUPFAM" id="SSF51206">
    <property type="entry name" value="cAMP-binding domain-like"/>
    <property type="match status" value="1"/>
</dbReference>
<accession>A0A2S9JG92</accession>
<comment type="caution">
    <text evidence="2">The sequence shown here is derived from an EMBL/GenBank/DDBJ whole genome shotgun (WGS) entry which is preliminary data.</text>
</comment>
<evidence type="ECO:0000313" key="2">
    <source>
        <dbReference type="EMBL" id="PRD51963.1"/>
    </source>
</evidence>
<dbReference type="InterPro" id="IPR014710">
    <property type="entry name" value="RmlC-like_jellyroll"/>
</dbReference>
<evidence type="ECO:0000259" key="1">
    <source>
        <dbReference type="Pfam" id="PF00027"/>
    </source>
</evidence>
<dbReference type="AlphaFoldDB" id="A0A2S9JG92"/>
<protein>
    <submittedName>
        <fullName evidence="2">Crp/Fnr family transcriptional regulator</fullName>
    </submittedName>
</protein>
<dbReference type="InterPro" id="IPR000595">
    <property type="entry name" value="cNMP-bd_dom"/>
</dbReference>
<dbReference type="EMBL" id="PVBS01000004">
    <property type="protein sequence ID" value="PRD51963.1"/>
    <property type="molecule type" value="Genomic_DNA"/>
</dbReference>
<gene>
    <name evidence="2" type="ORF">C5749_16825</name>
</gene>
<sequence>MDGLYKYLSSISPIQASTWGLVKDLFTETRLNKGDYFLEEGVTARKIGFLKDGVIRAFYRNGEGSEYNKHFFTSNNLVGGYSSLVTKTPNKIYLQALTDCQLLTANYHDLIMLYDDHPDFERFGRRLAEMFFVHKEEREVNIVMLGADKRYLIFQRQFPNLEQLIPQYHIASYLGITPTQLSRIRRKFSKK</sequence>
<dbReference type="CDD" id="cd00038">
    <property type="entry name" value="CAP_ED"/>
    <property type="match status" value="1"/>
</dbReference>
<proteinExistence type="predicted"/>
<dbReference type="Proteomes" id="UP000238642">
    <property type="component" value="Unassembled WGS sequence"/>
</dbReference>
<organism evidence="2 3">
    <name type="scientific">Sphingobacterium gobiense</name>
    <dbReference type="NCBI Taxonomy" id="1382456"/>
    <lineage>
        <taxon>Bacteria</taxon>
        <taxon>Pseudomonadati</taxon>
        <taxon>Bacteroidota</taxon>
        <taxon>Sphingobacteriia</taxon>
        <taxon>Sphingobacteriales</taxon>
        <taxon>Sphingobacteriaceae</taxon>
        <taxon>Sphingobacterium</taxon>
    </lineage>
</organism>
<dbReference type="Gene3D" id="2.60.120.10">
    <property type="entry name" value="Jelly Rolls"/>
    <property type="match status" value="1"/>
</dbReference>
<name>A0A2S9JG92_9SPHI</name>
<keyword evidence="3" id="KW-1185">Reference proteome</keyword>
<dbReference type="OrthoDB" id="663011at2"/>